<protein>
    <submittedName>
        <fullName evidence="3">Leukotriene A-4 hydrolase-like</fullName>
    </submittedName>
</protein>
<dbReference type="PANTHER" id="PTHR45726">
    <property type="entry name" value="LEUKOTRIENE A-4 HYDROLASE"/>
    <property type="match status" value="1"/>
</dbReference>
<reference evidence="3" key="1">
    <citation type="submission" date="2025-08" db="UniProtKB">
        <authorList>
            <consortium name="RefSeq"/>
        </authorList>
    </citation>
    <scope>IDENTIFICATION</scope>
</reference>
<evidence type="ECO:0000313" key="3">
    <source>
        <dbReference type="RefSeq" id="XP_025074289.1"/>
    </source>
</evidence>
<dbReference type="Pfam" id="PF17900">
    <property type="entry name" value="Peptidase_M1_N"/>
    <property type="match status" value="1"/>
</dbReference>
<dbReference type="GO" id="GO:0006508">
    <property type="term" value="P:proteolysis"/>
    <property type="evidence" value="ECO:0007669"/>
    <property type="project" value="InterPro"/>
</dbReference>
<dbReference type="InterPro" id="IPR042097">
    <property type="entry name" value="Aminopeptidase_N-like_N_sf"/>
</dbReference>
<dbReference type="PRINTS" id="PR00756">
    <property type="entry name" value="ALADIPTASE"/>
</dbReference>
<dbReference type="RefSeq" id="XP_025074289.1">
    <property type="nucleotide sequence ID" value="XM_025218504.1"/>
</dbReference>
<dbReference type="OrthoDB" id="79562at2759"/>
<dbReference type="SUPFAM" id="SSF63737">
    <property type="entry name" value="Leukotriene A4 hydrolase N-terminal domain"/>
    <property type="match status" value="1"/>
</dbReference>
<dbReference type="AlphaFoldDB" id="A0A8N1S5W9"/>
<dbReference type="InterPro" id="IPR045357">
    <property type="entry name" value="Aminopeptidase_N-like_N"/>
</dbReference>
<evidence type="ECO:0000259" key="1">
    <source>
        <dbReference type="Pfam" id="PF17900"/>
    </source>
</evidence>
<dbReference type="InterPro" id="IPR034015">
    <property type="entry name" value="M1_LTA4H"/>
</dbReference>
<dbReference type="InterPro" id="IPR001930">
    <property type="entry name" value="Peptidase_M1"/>
</dbReference>
<proteinExistence type="predicted"/>
<accession>A0A8N1S5W9</accession>
<dbReference type="Gene3D" id="2.60.40.1730">
    <property type="entry name" value="tricorn interacting facor f3 domain"/>
    <property type="match status" value="1"/>
</dbReference>
<dbReference type="GeneID" id="105428215"/>
<keyword evidence="2" id="KW-1185">Reference proteome</keyword>
<sequence>MYARAMFPCQDTPSVKSKYSAMISAPKCCTVRMSLHQQKILKVSHQYVCEFSQKAPLPSYVIVIVVGFLQCQKFNNRCNVLFEMKYGTQQVFRMASNIKKLMHVAESIYGALSRRGNETKRLLQQKLSNDLWDKKVNYKS</sequence>
<feature type="domain" description="Aminopeptidase N-like N-terminal" evidence="1">
    <location>
        <begin position="2"/>
        <end position="61"/>
    </location>
</feature>
<dbReference type="GO" id="GO:0005829">
    <property type="term" value="C:cytosol"/>
    <property type="evidence" value="ECO:0007669"/>
    <property type="project" value="TreeGrafter"/>
</dbReference>
<dbReference type="PANTHER" id="PTHR45726:SF3">
    <property type="entry name" value="LEUKOTRIENE A-4 HYDROLASE"/>
    <property type="match status" value="1"/>
</dbReference>
<dbReference type="Proteomes" id="UP000504615">
    <property type="component" value="Unplaced"/>
</dbReference>
<name>A0A8N1S5W9_9HYME</name>
<gene>
    <name evidence="3" type="primary">LOC105428215</name>
</gene>
<evidence type="ECO:0000313" key="2">
    <source>
        <dbReference type="Proteomes" id="UP000504615"/>
    </source>
</evidence>
<organism evidence="2 3">
    <name type="scientific">Pogonomyrmex barbatus</name>
    <name type="common">red harvester ant</name>
    <dbReference type="NCBI Taxonomy" id="144034"/>
    <lineage>
        <taxon>Eukaryota</taxon>
        <taxon>Metazoa</taxon>
        <taxon>Ecdysozoa</taxon>
        <taxon>Arthropoda</taxon>
        <taxon>Hexapoda</taxon>
        <taxon>Insecta</taxon>
        <taxon>Pterygota</taxon>
        <taxon>Neoptera</taxon>
        <taxon>Endopterygota</taxon>
        <taxon>Hymenoptera</taxon>
        <taxon>Apocrita</taxon>
        <taxon>Aculeata</taxon>
        <taxon>Formicoidea</taxon>
        <taxon>Formicidae</taxon>
        <taxon>Myrmicinae</taxon>
        <taxon>Pogonomyrmex</taxon>
    </lineage>
</organism>